<dbReference type="PANTHER" id="PTHR35936:SF19">
    <property type="entry name" value="AMINO-ACID-BINDING PROTEIN YXEM-RELATED"/>
    <property type="match status" value="1"/>
</dbReference>
<sequence>MNRVSVMLGLTLLPLSQTAQARPLSEVLKSGKIVIATDPPYKPFFYEEGGKLTGFEVELGEELARRLGVKVEWKYNKFDTLLIGLGQNRYDMVIASHGITPERLRAVDFSAPDYCSGGTILTTTNGPATAAALKGKAIGVAVGTTYSKIASGVQGAQVKTFPSTTAALQALTARKVDAILVDQFFAYDTDSD</sequence>
<accession>A0A345IDU9</accession>
<reference evidence="4 5" key="1">
    <citation type="submission" date="2018-07" db="EMBL/GenBank/DDBJ databases">
        <title>Complete Genome and Methylome Analysis of Deinococcus wulumuqiensis NEB 479.</title>
        <authorList>
            <person name="Fomenkov A."/>
            <person name="Luyten Y."/>
            <person name="Vincze T."/>
            <person name="Anton B.P."/>
            <person name="Clark T."/>
            <person name="Roberts R.J."/>
            <person name="Morgan R.D."/>
        </authorList>
    </citation>
    <scope>NUCLEOTIDE SEQUENCE [LARGE SCALE GENOMIC DNA]</scope>
    <source>
        <strain evidence="4 5">NEB 479</strain>
    </source>
</reference>
<gene>
    <name evidence="4" type="ORF">DVJ83_00335</name>
</gene>
<dbReference type="KEGG" id="dwu:DVJ83_00335"/>
<proteinExistence type="predicted"/>
<organism evidence="4 5">
    <name type="scientific">Deinococcus wulumuqiensis</name>
    <dbReference type="NCBI Taxonomy" id="980427"/>
    <lineage>
        <taxon>Bacteria</taxon>
        <taxon>Thermotogati</taxon>
        <taxon>Deinococcota</taxon>
        <taxon>Deinococci</taxon>
        <taxon>Deinococcales</taxon>
        <taxon>Deinococcaceae</taxon>
        <taxon>Deinococcus</taxon>
    </lineage>
</organism>
<evidence type="ECO:0000313" key="4">
    <source>
        <dbReference type="EMBL" id="AXG97871.1"/>
    </source>
</evidence>
<dbReference type="Gene3D" id="3.40.190.10">
    <property type="entry name" value="Periplasmic binding protein-like II"/>
    <property type="match status" value="2"/>
</dbReference>
<dbReference type="Pfam" id="PF00497">
    <property type="entry name" value="SBP_bac_3"/>
    <property type="match status" value="1"/>
</dbReference>
<evidence type="ECO:0000256" key="1">
    <source>
        <dbReference type="ARBA" id="ARBA00022729"/>
    </source>
</evidence>
<feature type="signal peptide" evidence="2">
    <location>
        <begin position="1"/>
        <end position="21"/>
    </location>
</feature>
<feature type="domain" description="Solute-binding protein family 3/N-terminal" evidence="3">
    <location>
        <begin position="32"/>
        <end position="192"/>
    </location>
</feature>
<dbReference type="CDD" id="cd13530">
    <property type="entry name" value="PBP2_peptides_like"/>
    <property type="match status" value="1"/>
</dbReference>
<dbReference type="STRING" id="1288484.GCA_000348665_01534"/>
<dbReference type="RefSeq" id="WP_114670996.1">
    <property type="nucleotide sequence ID" value="NZ_CP031158.1"/>
</dbReference>
<dbReference type="PANTHER" id="PTHR35936">
    <property type="entry name" value="MEMBRANE-BOUND LYTIC MUREIN TRANSGLYCOSYLASE F"/>
    <property type="match status" value="1"/>
</dbReference>
<keyword evidence="1 2" id="KW-0732">Signal</keyword>
<protein>
    <submittedName>
        <fullName evidence="4">Amino acid ABC transporter substrate-binding protein</fullName>
    </submittedName>
</protein>
<dbReference type="SMART" id="SM00062">
    <property type="entry name" value="PBPb"/>
    <property type="match status" value="1"/>
</dbReference>
<dbReference type="AlphaFoldDB" id="A0A345IDU9"/>
<evidence type="ECO:0000259" key="3">
    <source>
        <dbReference type="SMART" id="SM00062"/>
    </source>
</evidence>
<dbReference type="InterPro" id="IPR001638">
    <property type="entry name" value="Solute-binding_3/MltF_N"/>
</dbReference>
<dbReference type="SUPFAM" id="SSF53850">
    <property type="entry name" value="Periplasmic binding protein-like II"/>
    <property type="match status" value="1"/>
</dbReference>
<evidence type="ECO:0000256" key="2">
    <source>
        <dbReference type="SAM" id="SignalP"/>
    </source>
</evidence>
<name>A0A345IDU9_9DEIO</name>
<feature type="chain" id="PRO_5017071136" evidence="2">
    <location>
        <begin position="22"/>
        <end position="192"/>
    </location>
</feature>
<evidence type="ECO:0000313" key="5">
    <source>
        <dbReference type="Proteomes" id="UP000253744"/>
    </source>
</evidence>
<dbReference type="Proteomes" id="UP000253744">
    <property type="component" value="Chromosome"/>
</dbReference>
<dbReference type="EMBL" id="CP031158">
    <property type="protein sequence ID" value="AXG97871.1"/>
    <property type="molecule type" value="Genomic_DNA"/>
</dbReference>